<organism evidence="2 3">
    <name type="scientific">Oryza sativa subsp. japonica</name>
    <name type="common">Rice</name>
    <dbReference type="NCBI Taxonomy" id="39947"/>
    <lineage>
        <taxon>Eukaryota</taxon>
        <taxon>Viridiplantae</taxon>
        <taxon>Streptophyta</taxon>
        <taxon>Embryophyta</taxon>
        <taxon>Tracheophyta</taxon>
        <taxon>Spermatophyta</taxon>
        <taxon>Magnoliopsida</taxon>
        <taxon>Liliopsida</taxon>
        <taxon>Poales</taxon>
        <taxon>Poaceae</taxon>
        <taxon>BOP clade</taxon>
        <taxon>Oryzoideae</taxon>
        <taxon>Oryzeae</taxon>
        <taxon>Oryzinae</taxon>
        <taxon>Oryza</taxon>
        <taxon>Oryza sativa</taxon>
    </lineage>
</organism>
<evidence type="ECO:0000313" key="2">
    <source>
        <dbReference type="EMBL" id="CAE03828.3"/>
    </source>
</evidence>
<accession>Q7XP15</accession>
<feature type="region of interest" description="Disordered" evidence="1">
    <location>
        <begin position="1"/>
        <end position="38"/>
    </location>
</feature>
<evidence type="ECO:0000256" key="1">
    <source>
        <dbReference type="SAM" id="MobiDB-lite"/>
    </source>
</evidence>
<name>Q7XP15_ORYSJ</name>
<feature type="compositionally biased region" description="Gly residues" evidence="1">
    <location>
        <begin position="1"/>
        <end position="11"/>
    </location>
</feature>
<dbReference type="AlphaFoldDB" id="Q7XP15"/>
<dbReference type="EMBL" id="AL662939">
    <property type="protein sequence ID" value="CAE03828.3"/>
    <property type="molecule type" value="Genomic_DNA"/>
</dbReference>
<protein>
    <submittedName>
        <fullName evidence="2">OSJNBb0013J13.5 protein</fullName>
    </submittedName>
</protein>
<reference evidence="3" key="2">
    <citation type="journal article" date="2008" name="Nucleic Acids Res.">
        <title>The rice annotation project database (RAP-DB): 2008 update.</title>
        <authorList>
            <consortium name="The rice annotation project (RAP)"/>
        </authorList>
    </citation>
    <scope>GENOME REANNOTATION</scope>
    <source>
        <strain evidence="3">cv. Nipponbare</strain>
    </source>
</reference>
<reference evidence="3" key="1">
    <citation type="journal article" date="2005" name="Nature">
        <title>The map-based sequence of the rice genome.</title>
        <authorList>
            <consortium name="International rice genome sequencing project (IRGSP)"/>
            <person name="Matsumoto T."/>
            <person name="Wu J."/>
            <person name="Kanamori H."/>
            <person name="Katayose Y."/>
            <person name="Fujisawa M."/>
            <person name="Namiki N."/>
            <person name="Mizuno H."/>
            <person name="Yamamoto K."/>
            <person name="Antonio B.A."/>
            <person name="Baba T."/>
            <person name="Sakata K."/>
            <person name="Nagamura Y."/>
            <person name="Aoki H."/>
            <person name="Arikawa K."/>
            <person name="Arita K."/>
            <person name="Bito T."/>
            <person name="Chiden Y."/>
            <person name="Fujitsuka N."/>
            <person name="Fukunaka R."/>
            <person name="Hamada M."/>
            <person name="Harada C."/>
            <person name="Hayashi A."/>
            <person name="Hijishita S."/>
            <person name="Honda M."/>
            <person name="Hosokawa S."/>
            <person name="Ichikawa Y."/>
            <person name="Idonuma A."/>
            <person name="Iijima M."/>
            <person name="Ikeda M."/>
            <person name="Ikeno M."/>
            <person name="Ito K."/>
            <person name="Ito S."/>
            <person name="Ito T."/>
            <person name="Ito Y."/>
            <person name="Ito Y."/>
            <person name="Iwabuchi A."/>
            <person name="Kamiya K."/>
            <person name="Karasawa W."/>
            <person name="Kurita K."/>
            <person name="Katagiri S."/>
            <person name="Kikuta A."/>
            <person name="Kobayashi H."/>
            <person name="Kobayashi N."/>
            <person name="Machita K."/>
            <person name="Maehara T."/>
            <person name="Masukawa M."/>
            <person name="Mizubayashi T."/>
            <person name="Mukai Y."/>
            <person name="Nagasaki H."/>
            <person name="Nagata Y."/>
            <person name="Naito S."/>
            <person name="Nakashima M."/>
            <person name="Nakama Y."/>
            <person name="Nakamichi Y."/>
            <person name="Nakamura M."/>
            <person name="Meguro A."/>
            <person name="Negishi M."/>
            <person name="Ohta I."/>
            <person name="Ohta T."/>
            <person name="Okamoto M."/>
            <person name="Ono N."/>
            <person name="Saji S."/>
            <person name="Sakaguchi M."/>
            <person name="Sakai K."/>
            <person name="Shibata M."/>
            <person name="Shimokawa T."/>
            <person name="Song J."/>
            <person name="Takazaki Y."/>
            <person name="Terasawa K."/>
            <person name="Tsugane M."/>
            <person name="Tsuji K."/>
            <person name="Ueda S."/>
            <person name="Waki K."/>
            <person name="Yamagata H."/>
            <person name="Yamamoto M."/>
            <person name="Yamamoto S."/>
            <person name="Yamane H."/>
            <person name="Yoshiki S."/>
            <person name="Yoshihara R."/>
            <person name="Yukawa K."/>
            <person name="Zhong H."/>
            <person name="Yano M."/>
            <person name="Yuan Q."/>
            <person name="Ouyang S."/>
            <person name="Liu J."/>
            <person name="Jones K.M."/>
            <person name="Gansberger K."/>
            <person name="Moffat K."/>
            <person name="Hill J."/>
            <person name="Bera J."/>
            <person name="Fadrosh D."/>
            <person name="Jin S."/>
            <person name="Johri S."/>
            <person name="Kim M."/>
            <person name="Overton L."/>
            <person name="Reardon M."/>
            <person name="Tsitrin T."/>
            <person name="Vuong H."/>
            <person name="Weaver B."/>
            <person name="Ciecko A."/>
            <person name="Tallon L."/>
            <person name="Jackson J."/>
            <person name="Pai G."/>
            <person name="Aken S.V."/>
            <person name="Utterback T."/>
            <person name="Reidmuller S."/>
            <person name="Feldblyum T."/>
            <person name="Hsiao J."/>
            <person name="Zismann V."/>
            <person name="Iobst S."/>
            <person name="de Vazeille A.R."/>
            <person name="Buell C.R."/>
            <person name="Ying K."/>
            <person name="Li Y."/>
            <person name="Lu T."/>
            <person name="Huang Y."/>
            <person name="Zhao Q."/>
            <person name="Feng Q."/>
            <person name="Zhang L."/>
            <person name="Zhu J."/>
            <person name="Weng Q."/>
            <person name="Mu J."/>
            <person name="Lu Y."/>
            <person name="Fan D."/>
            <person name="Liu Y."/>
            <person name="Guan J."/>
            <person name="Zhang Y."/>
            <person name="Yu S."/>
            <person name="Liu X."/>
            <person name="Zhang Y."/>
            <person name="Hong G."/>
            <person name="Han B."/>
            <person name="Choisne N."/>
            <person name="Demange N."/>
            <person name="Orjeda G."/>
            <person name="Samain S."/>
            <person name="Cattolico L."/>
            <person name="Pelletier E."/>
            <person name="Couloux A."/>
            <person name="Segurens B."/>
            <person name="Wincker P."/>
            <person name="D'Hont A."/>
            <person name="Scarpelli C."/>
            <person name="Weissenbach J."/>
            <person name="Salanoubat M."/>
            <person name="Quetier F."/>
            <person name="Yu Y."/>
            <person name="Kim H.R."/>
            <person name="Rambo T."/>
            <person name="Currie J."/>
            <person name="Collura K."/>
            <person name="Luo M."/>
            <person name="Yang T."/>
            <person name="Ammiraju J.S.S."/>
            <person name="Engler F."/>
            <person name="Soderlund C."/>
            <person name="Wing R.A."/>
            <person name="Palmer L.E."/>
            <person name="de la Bastide M."/>
            <person name="Spiegel L."/>
            <person name="Nascimento L."/>
            <person name="Zutavern T."/>
            <person name="O'Shaughnessy A."/>
            <person name="Dike S."/>
            <person name="Dedhia N."/>
            <person name="Preston R."/>
            <person name="Balija V."/>
            <person name="McCombie W.R."/>
            <person name="Chow T."/>
            <person name="Chen H."/>
            <person name="Chung M."/>
            <person name="Chen C."/>
            <person name="Shaw J."/>
            <person name="Wu H."/>
            <person name="Hsiao K."/>
            <person name="Chao Y."/>
            <person name="Chu M."/>
            <person name="Cheng C."/>
            <person name="Hour A."/>
            <person name="Lee P."/>
            <person name="Lin S."/>
            <person name="Lin Y."/>
            <person name="Liou J."/>
            <person name="Liu S."/>
            <person name="Hsing Y."/>
            <person name="Raghuvanshi S."/>
            <person name="Mohanty A."/>
            <person name="Bharti A.K."/>
            <person name="Gaur A."/>
            <person name="Gupta V."/>
            <person name="Kumar D."/>
            <person name="Ravi V."/>
            <person name="Vij S."/>
            <person name="Kapur A."/>
            <person name="Khurana P."/>
            <person name="Khurana P."/>
            <person name="Khurana J.P."/>
            <person name="Tyagi A.K."/>
            <person name="Gaikwad K."/>
            <person name="Singh A."/>
            <person name="Dalal V."/>
            <person name="Srivastava S."/>
            <person name="Dixit A."/>
            <person name="Pal A.K."/>
            <person name="Ghazi I.A."/>
            <person name="Yadav M."/>
            <person name="Pandit A."/>
            <person name="Bhargava A."/>
            <person name="Sureshbabu K."/>
            <person name="Batra K."/>
            <person name="Sharma T.R."/>
            <person name="Mohapatra T."/>
            <person name="Singh N.K."/>
            <person name="Messing J."/>
            <person name="Nelson A.B."/>
            <person name="Fuks G."/>
            <person name="Kavchok S."/>
            <person name="Keizer G."/>
            <person name="Linton E."/>
            <person name="Llaca V."/>
            <person name="Song R."/>
            <person name="Tanyolac B."/>
            <person name="Young S."/>
            <person name="Ho-Il K."/>
            <person name="Hahn J.H."/>
            <person name="Sangsakoo G."/>
            <person name="Vanavichit A."/>
            <person name="de Mattos Luiz.A.T."/>
            <person name="Zimmer P.D."/>
            <person name="Malone G."/>
            <person name="Dellagostin O."/>
            <person name="de Oliveira A.C."/>
            <person name="Bevan M."/>
            <person name="Bancroft I."/>
            <person name="Minx P."/>
            <person name="Cordum H."/>
            <person name="Wilson R."/>
            <person name="Cheng Z."/>
            <person name="Jin W."/>
            <person name="Jiang J."/>
            <person name="Leong S.A."/>
            <person name="Iwama H."/>
            <person name="Gojobori T."/>
            <person name="Itoh T."/>
            <person name="Niimura Y."/>
            <person name="Fujii Y."/>
            <person name="Habara T."/>
            <person name="Sakai H."/>
            <person name="Sato Y."/>
            <person name="Wilson G."/>
            <person name="Kumar K."/>
            <person name="McCouch S."/>
            <person name="Juretic N."/>
            <person name="Hoen D."/>
            <person name="Wright S."/>
            <person name="Bruskiewich R."/>
            <person name="Bureau T."/>
            <person name="Miyao A."/>
            <person name="Hirochika H."/>
            <person name="Nishikawa T."/>
            <person name="Kadowaki K."/>
            <person name="Sugiura M."/>
            <person name="Burr B."/>
            <person name="Sasaki T."/>
        </authorList>
    </citation>
    <scope>NUCLEOTIDE SEQUENCE [LARGE SCALE GENOMIC DNA]</scope>
    <source>
        <strain evidence="3">cv. Nipponbare</strain>
    </source>
</reference>
<dbReference type="Proteomes" id="UP000000763">
    <property type="component" value="Chromosome 4"/>
</dbReference>
<sequence length="119" mass="12634">MEQRSGVGGDGDGSERGTGDHGAGSGTEQGATEPGVAGRGELRRCPVLAVVDLGMWRRASLPARATSEDIVVDAIYFMGCARSRRDGDAGVYPGSGPQYEIWRFSMWNMVNLRFGLVPG</sequence>
<proteinExistence type="predicted"/>
<evidence type="ECO:0000313" key="3">
    <source>
        <dbReference type="Proteomes" id="UP000000763"/>
    </source>
</evidence>
<gene>
    <name evidence="2" type="primary">OSJNBb0013J13.5</name>
</gene>